<feature type="region of interest" description="Disordered" evidence="3">
    <location>
        <begin position="236"/>
        <end position="256"/>
    </location>
</feature>
<accession>A0ABY8BVQ7</accession>
<proteinExistence type="predicted"/>
<organism evidence="5 6">
    <name type="scientific">Microbacterium horticulturae</name>
    <dbReference type="NCBI Taxonomy" id="3028316"/>
    <lineage>
        <taxon>Bacteria</taxon>
        <taxon>Bacillati</taxon>
        <taxon>Actinomycetota</taxon>
        <taxon>Actinomycetes</taxon>
        <taxon>Micrococcales</taxon>
        <taxon>Microbacteriaceae</taxon>
        <taxon>Microbacterium</taxon>
    </lineage>
</organism>
<dbReference type="EMBL" id="CP119108">
    <property type="protein sequence ID" value="WEG08254.1"/>
    <property type="molecule type" value="Genomic_DNA"/>
</dbReference>
<feature type="domain" description="HTH tetR-type" evidence="4">
    <location>
        <begin position="7"/>
        <end position="71"/>
    </location>
</feature>
<feature type="DNA-binding region" description="H-T-H motif" evidence="2">
    <location>
        <begin position="34"/>
        <end position="53"/>
    </location>
</feature>
<reference evidence="5 6" key="1">
    <citation type="submission" date="2023-03" db="EMBL/GenBank/DDBJ databases">
        <title>Genome sequence of Microbacterium sp. KACC 23027.</title>
        <authorList>
            <person name="Kim S."/>
            <person name="Heo J."/>
            <person name="Kwon S.-W."/>
        </authorList>
    </citation>
    <scope>NUCLEOTIDE SEQUENCE [LARGE SCALE GENOMIC DNA]</scope>
    <source>
        <strain evidence="5 6">KACC 23027</strain>
    </source>
</reference>
<evidence type="ECO:0000313" key="5">
    <source>
        <dbReference type="EMBL" id="WEG08254.1"/>
    </source>
</evidence>
<name>A0ABY8BVQ7_9MICO</name>
<gene>
    <name evidence="5" type="ORF">PU630_13555</name>
</gene>
<evidence type="ECO:0000256" key="1">
    <source>
        <dbReference type="ARBA" id="ARBA00023125"/>
    </source>
</evidence>
<keyword evidence="6" id="KW-1185">Reference proteome</keyword>
<dbReference type="InterPro" id="IPR001647">
    <property type="entry name" value="HTH_TetR"/>
</dbReference>
<keyword evidence="1 2" id="KW-0238">DNA-binding</keyword>
<evidence type="ECO:0000256" key="2">
    <source>
        <dbReference type="PROSITE-ProRule" id="PRU00335"/>
    </source>
</evidence>
<sequence>MSRRTAEQTRRLILDAALQLLLERGASAGVQHIRLQEVLRAVGLTSGAAYRIWSDQDQFHRDLAVEMMGLRVSAPTASATAAIADFVEHGGTIDDVIRAATRDHVEYAAQFHRRPESQDSHVFITALALRTAAGSWPELRAAAAARHEESIDAFSRFYSELLLRFGYRMREPFTVRDLAEAMAALGEGFAVRAAEGLEHPIIALDDDPTEWTLFGIAARGLATAFIERFDDGATADATTNEGAAPAADPLPANRSR</sequence>
<dbReference type="RefSeq" id="WP_275277584.1">
    <property type="nucleotide sequence ID" value="NZ_CP119108.1"/>
</dbReference>
<protein>
    <recommendedName>
        <fullName evidence="4">HTH tetR-type domain-containing protein</fullName>
    </recommendedName>
</protein>
<evidence type="ECO:0000313" key="6">
    <source>
        <dbReference type="Proteomes" id="UP001214553"/>
    </source>
</evidence>
<dbReference type="Gene3D" id="1.10.357.10">
    <property type="entry name" value="Tetracycline Repressor, domain 2"/>
    <property type="match status" value="1"/>
</dbReference>
<dbReference type="PROSITE" id="PS50977">
    <property type="entry name" value="HTH_TETR_2"/>
    <property type="match status" value="1"/>
</dbReference>
<dbReference type="Proteomes" id="UP001214553">
    <property type="component" value="Chromosome"/>
</dbReference>
<dbReference type="SUPFAM" id="SSF46689">
    <property type="entry name" value="Homeodomain-like"/>
    <property type="match status" value="1"/>
</dbReference>
<dbReference type="InterPro" id="IPR009057">
    <property type="entry name" value="Homeodomain-like_sf"/>
</dbReference>
<evidence type="ECO:0000259" key="4">
    <source>
        <dbReference type="PROSITE" id="PS50977"/>
    </source>
</evidence>
<evidence type="ECO:0000256" key="3">
    <source>
        <dbReference type="SAM" id="MobiDB-lite"/>
    </source>
</evidence>